<evidence type="ECO:0000256" key="1">
    <source>
        <dbReference type="ARBA" id="ARBA00023015"/>
    </source>
</evidence>
<dbReference type="PROSITE" id="PS01124">
    <property type="entry name" value="HTH_ARAC_FAMILY_2"/>
    <property type="match status" value="1"/>
</dbReference>
<dbReference type="SUPFAM" id="SSF46689">
    <property type="entry name" value="Homeodomain-like"/>
    <property type="match status" value="1"/>
</dbReference>
<dbReference type="InterPro" id="IPR018060">
    <property type="entry name" value="HTH_AraC"/>
</dbReference>
<evidence type="ECO:0000256" key="4">
    <source>
        <dbReference type="SAM" id="Phobius"/>
    </source>
</evidence>
<dbReference type="SMART" id="SM00342">
    <property type="entry name" value="HTH_ARAC"/>
    <property type="match status" value="1"/>
</dbReference>
<dbReference type="PROSITE" id="PS00041">
    <property type="entry name" value="HTH_ARAC_FAMILY_1"/>
    <property type="match status" value="1"/>
</dbReference>
<dbReference type="InterPro" id="IPR009057">
    <property type="entry name" value="Homeodomain-like_sf"/>
</dbReference>
<reference evidence="6 7" key="1">
    <citation type="submission" date="2017-08" db="EMBL/GenBank/DDBJ databases">
        <title>Substantial Increase in Enzyme Production by Combined Drug-Resistance Mutations in Paenibacillus agaridevorans.</title>
        <authorList>
            <person name="Tanaka Y."/>
            <person name="Funane K."/>
            <person name="Hosaka T."/>
            <person name="Shiwa Y."/>
            <person name="Fujita N."/>
            <person name="Miyazaki T."/>
            <person name="Yoshikawa H."/>
            <person name="Murakami K."/>
            <person name="Kasahara K."/>
            <person name="Inaoka T."/>
            <person name="Hiraga Y."/>
            <person name="Ochi K."/>
        </authorList>
    </citation>
    <scope>NUCLEOTIDE SEQUENCE [LARGE SCALE GENOMIC DNA]</scope>
    <source>
        <strain evidence="6 7">T-3040</strain>
    </source>
</reference>
<keyword evidence="1" id="KW-0805">Transcription regulation</keyword>
<keyword evidence="2" id="KW-0238">DNA-binding</keyword>
<feature type="transmembrane region" description="Helical" evidence="4">
    <location>
        <begin position="304"/>
        <end position="323"/>
    </location>
</feature>
<evidence type="ECO:0000313" key="6">
    <source>
        <dbReference type="EMBL" id="GBG07979.1"/>
    </source>
</evidence>
<feature type="transmembrane region" description="Helical" evidence="4">
    <location>
        <begin position="16"/>
        <end position="38"/>
    </location>
</feature>
<dbReference type="InterPro" id="IPR020449">
    <property type="entry name" value="Tscrpt_reg_AraC-type_HTH"/>
</dbReference>
<dbReference type="PANTHER" id="PTHR43280:SF2">
    <property type="entry name" value="HTH-TYPE TRANSCRIPTIONAL REGULATOR EXSA"/>
    <property type="match status" value="1"/>
</dbReference>
<proteinExistence type="predicted"/>
<dbReference type="Proteomes" id="UP000245202">
    <property type="component" value="Unassembled WGS sequence"/>
</dbReference>
<dbReference type="InterPro" id="IPR018062">
    <property type="entry name" value="HTH_AraC-typ_CS"/>
</dbReference>
<dbReference type="Gene3D" id="1.10.10.60">
    <property type="entry name" value="Homeodomain-like"/>
    <property type="match status" value="2"/>
</dbReference>
<dbReference type="GO" id="GO:0043565">
    <property type="term" value="F:sequence-specific DNA binding"/>
    <property type="evidence" value="ECO:0007669"/>
    <property type="project" value="InterPro"/>
</dbReference>
<accession>A0A2R5EQN5</accession>
<dbReference type="PANTHER" id="PTHR43280">
    <property type="entry name" value="ARAC-FAMILY TRANSCRIPTIONAL REGULATOR"/>
    <property type="match status" value="1"/>
</dbReference>
<keyword evidence="4" id="KW-0472">Membrane</keyword>
<keyword evidence="4" id="KW-1133">Transmembrane helix</keyword>
<organism evidence="6 7">
    <name type="scientific">Paenibacillus agaridevorans</name>
    <dbReference type="NCBI Taxonomy" id="171404"/>
    <lineage>
        <taxon>Bacteria</taxon>
        <taxon>Bacillati</taxon>
        <taxon>Bacillota</taxon>
        <taxon>Bacilli</taxon>
        <taxon>Bacillales</taxon>
        <taxon>Paenibacillaceae</taxon>
        <taxon>Paenibacillus</taxon>
    </lineage>
</organism>
<evidence type="ECO:0000259" key="5">
    <source>
        <dbReference type="PROSITE" id="PS01124"/>
    </source>
</evidence>
<name>A0A2R5EQN5_9BACL</name>
<dbReference type="GO" id="GO:0003700">
    <property type="term" value="F:DNA-binding transcription factor activity"/>
    <property type="evidence" value="ECO:0007669"/>
    <property type="project" value="InterPro"/>
</dbReference>
<keyword evidence="7" id="KW-1185">Reference proteome</keyword>
<evidence type="ECO:0000313" key="7">
    <source>
        <dbReference type="Proteomes" id="UP000245202"/>
    </source>
</evidence>
<dbReference type="EMBL" id="BDQX01000122">
    <property type="protein sequence ID" value="GBG07979.1"/>
    <property type="molecule type" value="Genomic_DNA"/>
</dbReference>
<dbReference type="PRINTS" id="PR00032">
    <property type="entry name" value="HTHARAC"/>
</dbReference>
<comment type="caution">
    <text evidence="6">The sequence shown here is derived from an EMBL/GenBank/DDBJ whole genome shotgun (WGS) entry which is preliminary data.</text>
</comment>
<protein>
    <submittedName>
        <fullName evidence="6">AraC family transcriptional regulator</fullName>
    </submittedName>
</protein>
<evidence type="ECO:0000256" key="2">
    <source>
        <dbReference type="ARBA" id="ARBA00023125"/>
    </source>
</evidence>
<dbReference type="RefSeq" id="WP_108992949.1">
    <property type="nucleotide sequence ID" value="NZ_BDQX01000122.1"/>
</dbReference>
<dbReference type="AlphaFoldDB" id="A0A2R5EQN5"/>
<dbReference type="Pfam" id="PF12833">
    <property type="entry name" value="HTH_18"/>
    <property type="match status" value="1"/>
</dbReference>
<feature type="domain" description="HTH araC/xylS-type" evidence="5">
    <location>
        <begin position="681"/>
        <end position="780"/>
    </location>
</feature>
<keyword evidence="4" id="KW-0812">Transmembrane</keyword>
<sequence>MHIIRTMANRKYLQRIFFYVNLSMAGLLVIAAVSFYLYSQQIILQTQKDSSRKVLAQIKHNITYITDIVRNIGITASMDPNIVYLMNAAVPEPVMKFQTIRKMDTLADSTSFIDSIVVVNGAERKFYSGGSGAWSRTNWTELQERLTKQLESMGRYADAKLIPFKLDESSPDVDLFSFILTENHAGSGQLPNAVIVNIRPQWIFDNIKSLDNVTDNSDGMVLLDEQGKLLQTEGIGSPYAADLQRLLERMVHSAGNSTHDFSIQKIEGRKYVISEMKMDVSELKVMNILPYEKVMGKAETLRDITLALIVVFLVASFILSLVITSRLYRPIGKLFELFHRNDVRTDESESGSHDEMSFISDVYRLTLDKLRQANREESGKKQIVSDYYLRRWLTDSRSMTGEELHHCAEASPGLFEAGGDGATVWQLAVLSLEQPITDKKTPESVTQEKLYRFAACNIVEETVARHYSNRVVDMNNEYIVVIIRVMEGEADQPALTQLLAEARRIFKQFYRQRTFSAAVSDAVEDYKDLTQVYEWTVQQLLYRLALGPETIITPDDVRGNMERSDFTLPAELERKLADSIRTKDADAIDKHLSRVFELIASIHYDYMTYAAIQVVLLVKAIMREPAFASYANSVELQNMNQKVIKAESLTAMREIIGHFLQQLCEEDPSHLKEDRNLIIVDTIKEFIENNYSDINLSLQSIAAYLKMSPAYVGRIFKQYEGGSVGDYLNGYRLDKACELLIGSSYNVKEIADCLGFNNASYFITLFKKKYGVTPKEYRLNAALGK</sequence>
<gene>
    <name evidence="6" type="ORF">PAT3040_02544</name>
</gene>
<keyword evidence="3" id="KW-0804">Transcription</keyword>
<evidence type="ECO:0000256" key="3">
    <source>
        <dbReference type="ARBA" id="ARBA00023163"/>
    </source>
</evidence>